<proteinExistence type="predicted"/>
<dbReference type="EMBL" id="BAEE01000021">
    <property type="protein sequence ID" value="GAB08808.1"/>
    <property type="molecule type" value="Genomic_DNA"/>
</dbReference>
<protein>
    <submittedName>
        <fullName evidence="2">Uncharacterized protein</fullName>
    </submittedName>
</protein>
<dbReference type="AlphaFoldDB" id="G7GYY3"/>
<keyword evidence="1" id="KW-0812">Transmembrane</keyword>
<accession>G7GYY3</accession>
<reference evidence="2 3" key="1">
    <citation type="submission" date="2011-11" db="EMBL/GenBank/DDBJ databases">
        <title>Whole genome shotgun sequence of Gordonia araii NBRC 100433.</title>
        <authorList>
            <person name="Yoshida Y."/>
            <person name="Hosoyama A."/>
            <person name="Tsuchikane K."/>
            <person name="Katsumata H."/>
            <person name="Yamazaki S."/>
            <person name="Fujita N."/>
        </authorList>
    </citation>
    <scope>NUCLEOTIDE SEQUENCE [LARGE SCALE GENOMIC DNA]</scope>
    <source>
        <strain evidence="2 3">NBRC 100433</strain>
    </source>
</reference>
<keyword evidence="1" id="KW-1133">Transmembrane helix</keyword>
<keyword evidence="1" id="KW-0472">Membrane</keyword>
<feature type="transmembrane region" description="Helical" evidence="1">
    <location>
        <begin position="33"/>
        <end position="51"/>
    </location>
</feature>
<keyword evidence="3" id="KW-1185">Reference proteome</keyword>
<comment type="caution">
    <text evidence="2">The sequence shown here is derived from an EMBL/GenBank/DDBJ whole genome shotgun (WGS) entry which is preliminary data.</text>
</comment>
<dbReference type="RefSeq" id="WP_007320885.1">
    <property type="nucleotide sequence ID" value="NZ_BAEE01000021.1"/>
</dbReference>
<gene>
    <name evidence="2" type="ORF">GOARA_021_00450</name>
</gene>
<evidence type="ECO:0000313" key="2">
    <source>
        <dbReference type="EMBL" id="GAB08808.1"/>
    </source>
</evidence>
<organism evidence="2 3">
    <name type="scientific">Gordonia araii NBRC 100433</name>
    <dbReference type="NCBI Taxonomy" id="1073574"/>
    <lineage>
        <taxon>Bacteria</taxon>
        <taxon>Bacillati</taxon>
        <taxon>Actinomycetota</taxon>
        <taxon>Actinomycetes</taxon>
        <taxon>Mycobacteriales</taxon>
        <taxon>Gordoniaceae</taxon>
        <taxon>Gordonia</taxon>
    </lineage>
</organism>
<evidence type="ECO:0000313" key="3">
    <source>
        <dbReference type="Proteomes" id="UP000035088"/>
    </source>
</evidence>
<evidence type="ECO:0000256" key="1">
    <source>
        <dbReference type="SAM" id="Phobius"/>
    </source>
</evidence>
<name>G7GYY3_9ACTN</name>
<dbReference type="STRING" id="1073574.GOARA_021_00450"/>
<feature type="transmembrane region" description="Helical" evidence="1">
    <location>
        <begin position="105"/>
        <end position="126"/>
    </location>
</feature>
<feature type="transmembrane region" description="Helical" evidence="1">
    <location>
        <begin position="72"/>
        <end position="93"/>
    </location>
</feature>
<sequence>MLVRANSLFAGIASFVLGTGAHTAAGAVSPDARQLTLLAMIAGVVSMIRAGHAIAEQREHSTGRLTSSWKSVVLVLVGGQLAAHIVLSVLAAPGGHHDVSSLAMVGWHAAAMPAAAVLLVSASWLLRVLTSTLRVIGRPTRLGANPTRPAVPTRKDHALHGLAPQLSVGRRAPPLVG</sequence>
<dbReference type="Proteomes" id="UP000035088">
    <property type="component" value="Unassembled WGS sequence"/>
</dbReference>